<dbReference type="InterPro" id="IPR055259">
    <property type="entry name" value="YkvP/CgeB_Glyco_trans-like"/>
</dbReference>
<dbReference type="Gene3D" id="3.40.50.150">
    <property type="entry name" value="Vaccinia Virus protein VP39"/>
    <property type="match status" value="1"/>
</dbReference>
<protein>
    <submittedName>
        <fullName evidence="2">Putative glycosyl transferase</fullName>
    </submittedName>
</protein>
<accession>A0A480AE07</accession>
<evidence type="ECO:0000313" key="3">
    <source>
        <dbReference type="Proteomes" id="UP000299367"/>
    </source>
</evidence>
<dbReference type="RefSeq" id="WP_137907127.1">
    <property type="nucleotide sequence ID" value="NZ_BJCF01000007.1"/>
</dbReference>
<dbReference type="GO" id="GO:0016740">
    <property type="term" value="F:transferase activity"/>
    <property type="evidence" value="ECO:0007669"/>
    <property type="project" value="UniProtKB-KW"/>
</dbReference>
<comment type="caution">
    <text evidence="2">The sequence shown here is derived from an EMBL/GenBank/DDBJ whole genome shotgun (WGS) entry which is preliminary data.</text>
</comment>
<dbReference type="OrthoDB" id="9790457at2"/>
<evidence type="ECO:0000313" key="2">
    <source>
        <dbReference type="EMBL" id="GCL41398.1"/>
    </source>
</evidence>
<evidence type="ECO:0000259" key="1">
    <source>
        <dbReference type="Pfam" id="PF13524"/>
    </source>
</evidence>
<dbReference type="Gene3D" id="3.40.50.2000">
    <property type="entry name" value="Glycogen Phosphorylase B"/>
    <property type="match status" value="1"/>
</dbReference>
<dbReference type="EMBL" id="BJCF01000007">
    <property type="protein sequence ID" value="GCL41398.1"/>
    <property type="molecule type" value="Genomic_DNA"/>
</dbReference>
<gene>
    <name evidence="2" type="ORF">NIES80_10930</name>
</gene>
<dbReference type="Pfam" id="PF13524">
    <property type="entry name" value="Glyco_trans_1_2"/>
    <property type="match status" value="1"/>
</dbReference>
<dbReference type="PANTHER" id="PTHR43861">
    <property type="entry name" value="TRANS-ACONITATE 2-METHYLTRANSFERASE-RELATED"/>
    <property type="match status" value="1"/>
</dbReference>
<dbReference type="CDD" id="cd02440">
    <property type="entry name" value="AdoMet_MTases"/>
    <property type="match status" value="1"/>
</dbReference>
<organism evidence="2 3">
    <name type="scientific">Dolichospermum planctonicum</name>
    <dbReference type="NCBI Taxonomy" id="136072"/>
    <lineage>
        <taxon>Bacteria</taxon>
        <taxon>Bacillati</taxon>
        <taxon>Cyanobacteriota</taxon>
        <taxon>Cyanophyceae</taxon>
        <taxon>Nostocales</taxon>
        <taxon>Aphanizomenonaceae</taxon>
        <taxon>Dolichospermum</taxon>
    </lineage>
</organism>
<dbReference type="SUPFAM" id="SSF53335">
    <property type="entry name" value="S-adenosyl-L-methionine-dependent methyltransferases"/>
    <property type="match status" value="1"/>
</dbReference>
<name>A0A480AE07_9CYAN</name>
<dbReference type="SUPFAM" id="SSF53756">
    <property type="entry name" value="UDP-Glycosyltransferase/glycogen phosphorylase"/>
    <property type="match status" value="1"/>
</dbReference>
<dbReference type="Pfam" id="PF13489">
    <property type="entry name" value="Methyltransf_23"/>
    <property type="match status" value="1"/>
</dbReference>
<dbReference type="Proteomes" id="UP000299367">
    <property type="component" value="Unassembled WGS sequence"/>
</dbReference>
<reference evidence="3" key="1">
    <citation type="submission" date="2019-02" db="EMBL/GenBank/DDBJ databases">
        <title>Draft genome sequence of Dolichospermum planctonicum NIES-80.</title>
        <authorList>
            <person name="Yamaguchi H."/>
            <person name="Suzuki S."/>
            <person name="Kawachi M."/>
        </authorList>
    </citation>
    <scope>NUCLEOTIDE SEQUENCE [LARGE SCALE GENOMIC DNA]</scope>
    <source>
        <strain evidence="3">NIES-80</strain>
    </source>
</reference>
<sequence length="590" mass="67896">MVKEEKLPLAKPEIAVHNQQINQNSQTSIEYYNRINPDLLKLLPADAKVIVEVGCGAGALGAQYKQINPHCQYIGLELNPTAAEIATTRLDRVIVGNADDPTLATGIDLNSVDCLVYGDVLEHMQDPWAVLNRHIAWLKPEGQILACIPNIQHWSLIDKILRGVWEYEDEGLLDRTHLRFFTLNSIKKWFAEAGLQIYEIRRRGRKEENYQAFQQILSPVVQALGLDAAQFAIQTGALQYVVRALKSQQPPRRLLIQTMMMAPAACDRVRVLEPDRLSLTIPGIRTVSTVKTADLDISQPGEEKVFIWQRGLLQNPDDLPKVQKLLQQNYLIVAEMDDDPMRWPAYADNEFFTYKACHCIQTSTEPIAEFLRQINPNVVVFQNQLAHLPPPREYKTDGTIRLFFGAINREEDWSVIMPALNRVLADYPETVSVQVIYDQKFFDALATSQKQLEPFCAYERYQELMKECDIALLPLNFNRFNSMKSDLKFIECAGHGVTVLASPTVYENSIIEGQTGLIYRSELEFETKLRQLIKDTVWQQQLAKNAYQWVKDHRLLSQHYRQRRNWYLQMCEDLPRLNQELAIRVPELFK</sequence>
<keyword evidence="2" id="KW-0808">Transferase</keyword>
<feature type="domain" description="Spore protein YkvP/CgeB glycosyl transferase-like" evidence="1">
    <location>
        <begin position="453"/>
        <end position="554"/>
    </location>
</feature>
<dbReference type="InterPro" id="IPR029063">
    <property type="entry name" value="SAM-dependent_MTases_sf"/>
</dbReference>
<dbReference type="AlphaFoldDB" id="A0A480AE07"/>
<proteinExistence type="predicted"/>